<evidence type="ECO:0000256" key="6">
    <source>
        <dbReference type="ARBA" id="ARBA00022741"/>
    </source>
</evidence>
<keyword evidence="15" id="KW-1185">Reference proteome</keyword>
<evidence type="ECO:0000256" key="7">
    <source>
        <dbReference type="ARBA" id="ARBA00022840"/>
    </source>
</evidence>
<dbReference type="InterPro" id="IPR045272">
    <property type="entry name" value="ANXUR1/2-like"/>
</dbReference>
<evidence type="ECO:0000313" key="15">
    <source>
        <dbReference type="Proteomes" id="UP000428333"/>
    </source>
</evidence>
<keyword evidence="3" id="KW-0808">Transferase</keyword>
<dbReference type="FunFam" id="2.60.120.430:FF:000001">
    <property type="entry name" value="Receptor-like protein kinase FERONIA"/>
    <property type="match status" value="1"/>
</dbReference>
<name>A0A6A4KXZ3_9ERIC</name>
<dbReference type="GO" id="GO:0004714">
    <property type="term" value="F:transmembrane receptor protein tyrosine kinase activity"/>
    <property type="evidence" value="ECO:0007669"/>
    <property type="project" value="InterPro"/>
</dbReference>
<dbReference type="Pfam" id="PF12819">
    <property type="entry name" value="Malectin_like"/>
    <property type="match status" value="1"/>
</dbReference>
<feature type="chain" id="PRO_5025446779" description="Malectin-like domain-containing protein" evidence="12">
    <location>
        <begin position="21"/>
        <end position="667"/>
    </location>
</feature>
<keyword evidence="7" id="KW-0067">ATP-binding</keyword>
<evidence type="ECO:0000256" key="2">
    <source>
        <dbReference type="ARBA" id="ARBA00022527"/>
    </source>
</evidence>
<dbReference type="PANTHER" id="PTHR34590:SF10">
    <property type="entry name" value="RECEPTOR-LIKE PROTEIN KINASE HERK 1"/>
    <property type="match status" value="1"/>
</dbReference>
<evidence type="ECO:0000256" key="5">
    <source>
        <dbReference type="ARBA" id="ARBA00022729"/>
    </source>
</evidence>
<evidence type="ECO:0000313" key="14">
    <source>
        <dbReference type="EMBL" id="KAE9448291.1"/>
    </source>
</evidence>
<feature type="non-terminal residue" evidence="14">
    <location>
        <position position="1"/>
    </location>
</feature>
<dbReference type="GO" id="GO:0016020">
    <property type="term" value="C:membrane"/>
    <property type="evidence" value="ECO:0007669"/>
    <property type="project" value="UniProtKB-SubCell"/>
</dbReference>
<proteinExistence type="predicted"/>
<feature type="domain" description="Malectin-like" evidence="13">
    <location>
        <begin position="38"/>
        <end position="389"/>
    </location>
</feature>
<comment type="caution">
    <text evidence="14">The sequence shown here is derived from an EMBL/GenBank/DDBJ whole genome shotgun (WGS) entry which is preliminary data.</text>
</comment>
<evidence type="ECO:0000256" key="11">
    <source>
        <dbReference type="SAM" id="Phobius"/>
    </source>
</evidence>
<dbReference type="Gene3D" id="1.10.510.10">
    <property type="entry name" value="Transferase(Phosphotransferase) domain 1"/>
    <property type="match status" value="1"/>
</dbReference>
<evidence type="ECO:0000256" key="12">
    <source>
        <dbReference type="SAM" id="SignalP"/>
    </source>
</evidence>
<dbReference type="InterPro" id="IPR024788">
    <property type="entry name" value="Malectin-like_Carb-bd_dom"/>
</dbReference>
<feature type="signal peptide" evidence="12">
    <location>
        <begin position="1"/>
        <end position="20"/>
    </location>
</feature>
<evidence type="ECO:0000256" key="4">
    <source>
        <dbReference type="ARBA" id="ARBA00022692"/>
    </source>
</evidence>
<accession>A0A6A4KXZ3</accession>
<dbReference type="GO" id="GO:0004674">
    <property type="term" value="F:protein serine/threonine kinase activity"/>
    <property type="evidence" value="ECO:0007669"/>
    <property type="project" value="UniProtKB-KW"/>
</dbReference>
<dbReference type="Gene3D" id="2.60.120.430">
    <property type="entry name" value="Galactose-binding lectin"/>
    <property type="match status" value="2"/>
</dbReference>
<keyword evidence="10" id="KW-0325">Glycoprotein</keyword>
<dbReference type="OrthoDB" id="264917at2759"/>
<evidence type="ECO:0000256" key="3">
    <source>
        <dbReference type="ARBA" id="ARBA00022679"/>
    </source>
</evidence>
<dbReference type="EMBL" id="QEFC01003440">
    <property type="protein sequence ID" value="KAE9448291.1"/>
    <property type="molecule type" value="Genomic_DNA"/>
</dbReference>
<evidence type="ECO:0000256" key="9">
    <source>
        <dbReference type="ARBA" id="ARBA00023136"/>
    </source>
</evidence>
<protein>
    <recommendedName>
        <fullName evidence="13">Malectin-like domain-containing protein</fullName>
    </recommendedName>
</protein>
<keyword evidence="2" id="KW-0418">Kinase</keyword>
<keyword evidence="2" id="KW-0723">Serine/threonine-protein kinase</keyword>
<keyword evidence="8 11" id="KW-1133">Transmembrane helix</keyword>
<evidence type="ECO:0000256" key="10">
    <source>
        <dbReference type="ARBA" id="ARBA00023180"/>
    </source>
</evidence>
<evidence type="ECO:0000256" key="8">
    <source>
        <dbReference type="ARBA" id="ARBA00022989"/>
    </source>
</evidence>
<dbReference type="AlphaFoldDB" id="A0A6A4KXZ3"/>
<dbReference type="PANTHER" id="PTHR34590">
    <property type="entry name" value="OS03G0124300 PROTEIN-RELATED"/>
    <property type="match status" value="1"/>
</dbReference>
<gene>
    <name evidence="14" type="ORF">C3L33_19814</name>
</gene>
<comment type="subcellular location">
    <subcellularLocation>
        <location evidence="1">Membrane</location>
        <topology evidence="1">Single-pass type I membrane protein</topology>
    </subcellularLocation>
</comment>
<keyword evidence="6" id="KW-0547">Nucleotide-binding</keyword>
<feature type="transmembrane region" description="Helical" evidence="11">
    <location>
        <begin position="417"/>
        <end position="439"/>
    </location>
</feature>
<evidence type="ECO:0000259" key="13">
    <source>
        <dbReference type="Pfam" id="PF12819"/>
    </source>
</evidence>
<keyword evidence="5 12" id="KW-0732">Signal</keyword>
<dbReference type="GO" id="GO:0005524">
    <property type="term" value="F:ATP binding"/>
    <property type="evidence" value="ECO:0007669"/>
    <property type="project" value="UniProtKB-KW"/>
</dbReference>
<sequence>MATLLLVFSFVSAATTTVSAAKASSAEVSYTPQDNYLIDCGSNAQTTHSDGRLFLSDQSSGKYFSSQGKDILVSVPSADVPSPVYLSARIFTETATYSFHISRPGWHWIRLHFYPFKTTDYNLFDAKFTLTTDDLVLLHEFNVGSNTSWFFKEYLINVTTERFSLKFQPVKGAPAFINGIEVVSAPDLLITETGSTLFPVAQYNDMGIQSYETVYRLNVGGPEITSRNDSLGRTWMPDLQYQAPKQMGQNVSVDPSAIKYPEGGSRLIAPQSVYASAVEMANANTKSPNLNVTWNLDIDLSYQYLVRLHFCDIISDSLNDLYFNVFINGNTAISGIDLSTLTGGLATAYYKDFVVNSTMVSTPLSIQIGPWTQGTGAINALLNGIEVLKMNNSVNSLDGEFGVDGKTAKGGVNKVTVAAVGFAMMFGAFVGLGAVAVRWQKRPHDWQKRNSFSSWLLPLHAGDNSFMNSKNSMGSKKSQFFSSTGLGRYFSFAELSEATKNWDPNAVIGVGGFGNVYIGEIDDGIQVNLAEWAMQWKRKGLLEKIMDPSLAGDINPESMNKFVEAAEKCLAEYGVDRPTMGDVLWNLEHALQLQEASLQGKAAEEDENNKKAIAASATATAAVVAPVDNKANTASATGAVVHPGEVPVIDEHSGTAMFAHFATINGR</sequence>
<dbReference type="FunFam" id="2.60.120.430:FF:000005">
    <property type="entry name" value="Putative receptor-like protein kinase"/>
    <property type="match status" value="1"/>
</dbReference>
<keyword evidence="9 11" id="KW-0472">Membrane</keyword>
<evidence type="ECO:0000256" key="1">
    <source>
        <dbReference type="ARBA" id="ARBA00004479"/>
    </source>
</evidence>
<organism evidence="14 15">
    <name type="scientific">Rhododendron williamsianum</name>
    <dbReference type="NCBI Taxonomy" id="262921"/>
    <lineage>
        <taxon>Eukaryota</taxon>
        <taxon>Viridiplantae</taxon>
        <taxon>Streptophyta</taxon>
        <taxon>Embryophyta</taxon>
        <taxon>Tracheophyta</taxon>
        <taxon>Spermatophyta</taxon>
        <taxon>Magnoliopsida</taxon>
        <taxon>eudicotyledons</taxon>
        <taxon>Gunneridae</taxon>
        <taxon>Pentapetalae</taxon>
        <taxon>asterids</taxon>
        <taxon>Ericales</taxon>
        <taxon>Ericaceae</taxon>
        <taxon>Ericoideae</taxon>
        <taxon>Rhodoreae</taxon>
        <taxon>Rhododendron</taxon>
    </lineage>
</organism>
<dbReference type="Proteomes" id="UP000428333">
    <property type="component" value="Linkage Group LG12"/>
</dbReference>
<keyword evidence="4 11" id="KW-0812">Transmembrane</keyword>
<reference evidence="14 15" key="1">
    <citation type="journal article" date="2019" name="Genome Biol. Evol.">
        <title>The Rhododendron genome and chromosomal organization provide insight into shared whole-genome duplications across the heath family (Ericaceae).</title>
        <authorList>
            <person name="Soza V.L."/>
            <person name="Lindsley D."/>
            <person name="Waalkes A."/>
            <person name="Ramage E."/>
            <person name="Patwardhan R.P."/>
            <person name="Burton J.N."/>
            <person name="Adey A."/>
            <person name="Kumar A."/>
            <person name="Qiu R."/>
            <person name="Shendure J."/>
            <person name="Hall B."/>
        </authorList>
    </citation>
    <scope>NUCLEOTIDE SEQUENCE [LARGE SCALE GENOMIC DNA]</scope>
    <source>
        <strain evidence="14">RSF 1966-606</strain>
    </source>
</reference>